<feature type="region of interest" description="Disordered" evidence="2">
    <location>
        <begin position="1"/>
        <end position="36"/>
    </location>
</feature>
<keyword evidence="1" id="KW-0175">Coiled coil</keyword>
<feature type="compositionally biased region" description="Basic and acidic residues" evidence="2">
    <location>
        <begin position="379"/>
        <end position="403"/>
    </location>
</feature>
<evidence type="ECO:0000256" key="1">
    <source>
        <dbReference type="SAM" id="Coils"/>
    </source>
</evidence>
<feature type="region of interest" description="Disordered" evidence="2">
    <location>
        <begin position="378"/>
        <end position="420"/>
    </location>
</feature>
<proteinExistence type="predicted"/>
<protein>
    <recommendedName>
        <fullName evidence="4">Helicase-associated domain-containing protein</fullName>
    </recommendedName>
</protein>
<feature type="transmembrane region" description="Helical" evidence="3">
    <location>
        <begin position="57"/>
        <end position="75"/>
    </location>
</feature>
<keyword evidence="3" id="KW-0472">Membrane</keyword>
<dbReference type="PANTHER" id="PTHR37066">
    <property type="entry name" value="HELICASE-ASSOCIATED"/>
    <property type="match status" value="1"/>
</dbReference>
<dbReference type="OrthoDB" id="66498at2759"/>
<evidence type="ECO:0000313" key="6">
    <source>
        <dbReference type="Proteomes" id="UP001153069"/>
    </source>
</evidence>
<evidence type="ECO:0000256" key="3">
    <source>
        <dbReference type="SAM" id="Phobius"/>
    </source>
</evidence>
<sequence>MARKIDKTTNPENGASFHRHPIPTTSTIPQHNNYRRRRKPANGYLSSLRSTSLLQNYILLVSIAISWVGGAYSFITPPRAEVAFATTKAMILPHHNQPWNCHLRRPFTLWVRKEAEESATSETGSDEADWRSMLFAFKMYKAAYGHLKVPLRFVVPSLAPWPEKAWGMKLGQRVAAIRSTGKYVNDEKRRKILDDMGFVWRLRSSSSAKDKDVPGTSFQQIYEALVTYREHVQKGSEPINIPNNFVVPDCDPWPETVRGLPLGKKMSTLRSKSFLAANPGAKEKLKELGLQVSGKVAANDARFQLVYDALEAYKKIHGDLHVPQPFVVPEGSQEWPEDTWGLRLGARVNAIRSQGTFVNSNPDRKQLLDDLGFIWAPHNTDRGNRRGRRRKEDQEKLEAEKVVDAASTPKQSKADAVPADNSLQSLFGDSFDFDDNSAAAGGEGGNDTPQWGLEAGSFEDASRKAEEEAQAAEEYKPPKNLEESLKEAAERAVSVGIIREDEYIERRRVVKGKREKDIPWFNDDFGDEFVFDDVVEALTIYRSIYGDFSGLVNGSTFVIPTNSEEYSDDGSSMDALGYNDMNSRAASALAEARRRVVGEQASLYDELEELTEIGELDSNGVVAPEASAEDWPEHLGGMRLGSIVERIQDGSLEVKHLPERKKRLDKLKFDWGDPDKFIDIPFEKAMCAMFAYYLVRGDMFAPRDFVMPDEEPWPLALAGYKVGEAVHRIRELQYFFEAYHLEKVGLLRMIDFLWFPEMAEPLDPNQPEVTIEQIRLTSRGHPDMDLRPDEWPPGRREALDAAGPFSDTEEFYELWRRWHNWEYVKDIWYEKGRRDNAFYLRKKGYPQMAEEHEAKYGPGLFAQINATMHELDSGAMDRTDEERYELLENVQFYRHEMTNCTDIPFMELKEMLHKLDRHIVDLAEGLKKYIAAREEEEAEEEEEEEEYEYEEIDLLEELSLDAAEFEEEDEAAMDGEDDSGLVEVTKR</sequence>
<dbReference type="AlphaFoldDB" id="A0A9N8E677"/>
<gene>
    <name evidence="5" type="ORF">SEMRO_715_G191810.1</name>
</gene>
<feature type="compositionally biased region" description="Acidic residues" evidence="2">
    <location>
        <begin position="965"/>
        <end position="980"/>
    </location>
</feature>
<name>A0A9N8E677_9STRA</name>
<feature type="region of interest" description="Disordered" evidence="2">
    <location>
        <begin position="434"/>
        <end position="454"/>
    </location>
</feature>
<organism evidence="5 6">
    <name type="scientific">Seminavis robusta</name>
    <dbReference type="NCBI Taxonomy" id="568900"/>
    <lineage>
        <taxon>Eukaryota</taxon>
        <taxon>Sar</taxon>
        <taxon>Stramenopiles</taxon>
        <taxon>Ochrophyta</taxon>
        <taxon>Bacillariophyta</taxon>
        <taxon>Bacillariophyceae</taxon>
        <taxon>Bacillariophycidae</taxon>
        <taxon>Naviculales</taxon>
        <taxon>Naviculaceae</taxon>
        <taxon>Seminavis</taxon>
    </lineage>
</organism>
<evidence type="ECO:0000313" key="5">
    <source>
        <dbReference type="EMBL" id="CAB9515437.1"/>
    </source>
</evidence>
<dbReference type="EMBL" id="CAICTM010000714">
    <property type="protein sequence ID" value="CAB9515437.1"/>
    <property type="molecule type" value="Genomic_DNA"/>
</dbReference>
<dbReference type="InterPro" id="IPR005114">
    <property type="entry name" value="Helicase_assoc"/>
</dbReference>
<feature type="coiled-coil region" evidence="1">
    <location>
        <begin position="926"/>
        <end position="958"/>
    </location>
</feature>
<dbReference type="Proteomes" id="UP001153069">
    <property type="component" value="Unassembled WGS sequence"/>
</dbReference>
<comment type="caution">
    <text evidence="5">The sequence shown here is derived from an EMBL/GenBank/DDBJ whole genome shotgun (WGS) entry which is preliminary data.</text>
</comment>
<keyword evidence="3" id="KW-1133">Transmembrane helix</keyword>
<evidence type="ECO:0000259" key="4">
    <source>
        <dbReference type="Pfam" id="PF03457"/>
    </source>
</evidence>
<keyword evidence="6" id="KW-1185">Reference proteome</keyword>
<feature type="region of interest" description="Disordered" evidence="2">
    <location>
        <begin position="965"/>
        <end position="987"/>
    </location>
</feature>
<keyword evidence="3" id="KW-0812">Transmembrane</keyword>
<evidence type="ECO:0000256" key="2">
    <source>
        <dbReference type="SAM" id="MobiDB-lite"/>
    </source>
</evidence>
<feature type="compositionally biased region" description="Polar residues" evidence="2">
    <location>
        <begin position="23"/>
        <end position="32"/>
    </location>
</feature>
<feature type="domain" description="Helicase-associated" evidence="4">
    <location>
        <begin position="300"/>
        <end position="373"/>
    </location>
</feature>
<reference evidence="5" key="1">
    <citation type="submission" date="2020-06" db="EMBL/GenBank/DDBJ databases">
        <authorList>
            <consortium name="Plant Systems Biology data submission"/>
        </authorList>
    </citation>
    <scope>NUCLEOTIDE SEQUENCE</scope>
    <source>
        <strain evidence="5">D6</strain>
    </source>
</reference>
<dbReference type="PANTHER" id="PTHR37066:SF1">
    <property type="entry name" value="LNS2_PITP DOMAIN-CONTAINING PROTEIN"/>
    <property type="match status" value="1"/>
</dbReference>
<accession>A0A9N8E677</accession>
<feature type="domain" description="Helicase-associated" evidence="4">
    <location>
        <begin position="127"/>
        <end position="198"/>
    </location>
</feature>
<dbReference type="Pfam" id="PF03457">
    <property type="entry name" value="HA"/>
    <property type="match status" value="2"/>
</dbReference>